<dbReference type="Proteomes" id="UP001576784">
    <property type="component" value="Unassembled WGS sequence"/>
</dbReference>
<protein>
    <submittedName>
        <fullName evidence="1">Uncharacterized protein</fullName>
    </submittedName>
</protein>
<accession>A0ABV4XP10</accession>
<gene>
    <name evidence="1" type="ORF">ACE1CI_11130</name>
</gene>
<dbReference type="RefSeq" id="WP_413263113.1">
    <property type="nucleotide sequence ID" value="NZ_JBHFNR010000075.1"/>
</dbReference>
<evidence type="ECO:0000313" key="2">
    <source>
        <dbReference type="Proteomes" id="UP001576784"/>
    </source>
</evidence>
<dbReference type="EMBL" id="JBHFNR010000075">
    <property type="protein sequence ID" value="MFB2893455.1"/>
    <property type="molecule type" value="Genomic_DNA"/>
</dbReference>
<name>A0ABV4XP10_9CYAN</name>
<keyword evidence="2" id="KW-1185">Reference proteome</keyword>
<organism evidence="1 2">
    <name type="scientific">Floridaenema flaviceps BLCC-F50</name>
    <dbReference type="NCBI Taxonomy" id="3153642"/>
    <lineage>
        <taxon>Bacteria</taxon>
        <taxon>Bacillati</taxon>
        <taxon>Cyanobacteriota</taxon>
        <taxon>Cyanophyceae</taxon>
        <taxon>Oscillatoriophycideae</taxon>
        <taxon>Aerosakkonematales</taxon>
        <taxon>Aerosakkonemataceae</taxon>
        <taxon>Floridanema</taxon>
        <taxon>Floridanema flaviceps</taxon>
    </lineage>
</organism>
<proteinExistence type="predicted"/>
<comment type="caution">
    <text evidence="1">The sequence shown here is derived from an EMBL/GenBank/DDBJ whole genome shotgun (WGS) entry which is preliminary data.</text>
</comment>
<reference evidence="1 2" key="1">
    <citation type="submission" date="2024-09" db="EMBL/GenBank/DDBJ databases">
        <title>Floridaenema gen nov. (Aerosakkonemataceae, Aerosakkonematales ord. nov., Cyanobacteria) from benthic tropical and subtropical fresh waters, with the description of four new species.</title>
        <authorList>
            <person name="Moretto J.A."/>
            <person name="Berthold D.E."/>
            <person name="Lefler F.W."/>
            <person name="Huang I.-S."/>
            <person name="Laughinghouse H. IV."/>
        </authorList>
    </citation>
    <scope>NUCLEOTIDE SEQUENCE [LARGE SCALE GENOMIC DNA]</scope>
    <source>
        <strain evidence="1 2">BLCC-F50</strain>
    </source>
</reference>
<evidence type="ECO:0000313" key="1">
    <source>
        <dbReference type="EMBL" id="MFB2893455.1"/>
    </source>
</evidence>
<sequence>MGYSQQKNVTTNQIITILLNFRYLSKGKLKGETEGKRLKVKPVIQFLFLSDKFFEIFPVIHNYQNLDQAFYRSV</sequence>